<proteinExistence type="predicted"/>
<dbReference type="PROSITE" id="PS51257">
    <property type="entry name" value="PROKAR_LIPOPROTEIN"/>
    <property type="match status" value="1"/>
</dbReference>
<comment type="caution">
    <text evidence="1">The sequence shown here is derived from an EMBL/GenBank/DDBJ whole genome shotgun (WGS) entry which is preliminary data.</text>
</comment>
<evidence type="ECO:0000313" key="1">
    <source>
        <dbReference type="EMBL" id="MBD1385705.1"/>
    </source>
</evidence>
<dbReference type="Proteomes" id="UP000618754">
    <property type="component" value="Unassembled WGS sequence"/>
</dbReference>
<dbReference type="EMBL" id="JACWMW010000002">
    <property type="protein sequence ID" value="MBD1385705.1"/>
    <property type="molecule type" value="Genomic_DNA"/>
</dbReference>
<gene>
    <name evidence="1" type="ORF">IDJ75_10485</name>
</gene>
<name>A0ABR7X560_9SPHI</name>
<reference evidence="1 2" key="1">
    <citation type="submission" date="2020-09" db="EMBL/GenBank/DDBJ databases">
        <title>Novel species of Mucilaginibacter isolated from a glacier on the Tibetan Plateau.</title>
        <authorList>
            <person name="Liu Q."/>
            <person name="Xin Y.-H."/>
        </authorList>
    </citation>
    <scope>NUCLEOTIDE SEQUENCE [LARGE SCALE GENOMIC DNA]</scope>
    <source>
        <strain evidence="1 2">CGMCC 1.13878</strain>
    </source>
</reference>
<sequence length="223" mass="24286">MNFSKYFIVTALAIALFSCKQKTTPASADTIANKTDTPQPDSLIKAADTSVVDLPGDKPVPLSQLIVPGISLGQTTINESAENVHKRLGPPDGGDAAMGKSISIWYANHDTTGYVTQMYFSRGQGDDEVKRVKQIRVTSPAFKINSKLYVGIPFKSVWSLYNLKKVATFTYNGGKRSLYDDIKGGIAFDVDDKDIITGITVHEPGREAATTYLPFFSSLKPLK</sequence>
<evidence type="ECO:0000313" key="2">
    <source>
        <dbReference type="Proteomes" id="UP000618754"/>
    </source>
</evidence>
<dbReference type="RefSeq" id="WP_191175563.1">
    <property type="nucleotide sequence ID" value="NZ_JACWMW010000002.1"/>
</dbReference>
<organism evidence="1 2">
    <name type="scientific">Mucilaginibacter rigui</name>
    <dbReference type="NCBI Taxonomy" id="534635"/>
    <lineage>
        <taxon>Bacteria</taxon>
        <taxon>Pseudomonadati</taxon>
        <taxon>Bacteroidota</taxon>
        <taxon>Sphingobacteriia</taxon>
        <taxon>Sphingobacteriales</taxon>
        <taxon>Sphingobacteriaceae</taxon>
        <taxon>Mucilaginibacter</taxon>
    </lineage>
</organism>
<accession>A0ABR7X560</accession>
<keyword evidence="2" id="KW-1185">Reference proteome</keyword>
<protein>
    <submittedName>
        <fullName evidence="1">Uncharacterized protein</fullName>
    </submittedName>
</protein>